<accession>A0A4Y7QJD2</accession>
<evidence type="ECO:0000256" key="1">
    <source>
        <dbReference type="ARBA" id="ARBA00002889"/>
    </source>
</evidence>
<protein>
    <recommendedName>
        <fullName evidence="4">Ribosome biogenesis protein NSA1</fullName>
    </recommendedName>
</protein>
<dbReference type="EMBL" id="ML170159">
    <property type="protein sequence ID" value="TDL27505.1"/>
    <property type="molecule type" value="Genomic_DNA"/>
</dbReference>
<dbReference type="InterPro" id="IPR037379">
    <property type="entry name" value="WDR74/Nsa1"/>
</dbReference>
<evidence type="ECO:0000256" key="5">
    <source>
        <dbReference type="SAM" id="MobiDB-lite"/>
    </source>
</evidence>
<gene>
    <name evidence="6" type="ORF">BD410DRAFT_875557</name>
</gene>
<organism evidence="6 7">
    <name type="scientific">Rickenella mellea</name>
    <dbReference type="NCBI Taxonomy" id="50990"/>
    <lineage>
        <taxon>Eukaryota</taxon>
        <taxon>Fungi</taxon>
        <taxon>Dikarya</taxon>
        <taxon>Basidiomycota</taxon>
        <taxon>Agaricomycotina</taxon>
        <taxon>Agaricomycetes</taxon>
        <taxon>Hymenochaetales</taxon>
        <taxon>Rickenellaceae</taxon>
        <taxon>Rickenella</taxon>
    </lineage>
</organism>
<keyword evidence="7" id="KW-1185">Reference proteome</keyword>
<dbReference type="InterPro" id="IPR015943">
    <property type="entry name" value="WD40/YVTN_repeat-like_dom_sf"/>
</dbReference>
<evidence type="ECO:0000256" key="4">
    <source>
        <dbReference type="ARBA" id="ARBA00014234"/>
    </source>
</evidence>
<sequence length="337" mass="36821">AAHSDGTLSVLSLSDEDACVHVHECTEARFKLGHAFVGLAAAAKGFYWCTSNGSLGHASFDIEPLTDVVYAKAALPTRLCDWHLSPNEQNFAYGGDEVDLSIWDLERGFAEPSFATTGTKRKREDTLLQGEIWRAKNVPNDGLGLRQPIHISSLAFLNNDSEPSWHVVTGTQNGHVRRYDTRAGRRPVADWMKISDAGAICLVQPGLGENELFVSDNASGLFSLDLRSGNKAYSYKKMAGTVISMTAAPGQYLASTARDKYFRLHSTFPPPVKEGAQQEKRGEVLGSLFTKKANTVVIHDPRNVVASGQPSKRGEDDGEDPWIGMQRVNDEVNEDGD</sequence>
<dbReference type="GO" id="GO:0030687">
    <property type="term" value="C:preribosome, large subunit precursor"/>
    <property type="evidence" value="ECO:0007669"/>
    <property type="project" value="TreeGrafter"/>
</dbReference>
<evidence type="ECO:0000256" key="2">
    <source>
        <dbReference type="ARBA" id="ARBA00007861"/>
    </source>
</evidence>
<dbReference type="AlphaFoldDB" id="A0A4Y7QJD2"/>
<dbReference type="PANTHER" id="PTHR16038">
    <property type="entry name" value="NOP SEVEN ASSOCIATED PROTEIN 1"/>
    <property type="match status" value="1"/>
</dbReference>
<dbReference type="InterPro" id="IPR036322">
    <property type="entry name" value="WD40_repeat_dom_sf"/>
</dbReference>
<comment type="subunit">
    <text evidence="3">Component of the pre-66S ribosomal particle.</text>
</comment>
<name>A0A4Y7QJD2_9AGAM</name>
<reference evidence="6 7" key="1">
    <citation type="submission" date="2018-06" db="EMBL/GenBank/DDBJ databases">
        <title>A transcriptomic atlas of mushroom development highlights an independent origin of complex multicellularity.</title>
        <authorList>
            <consortium name="DOE Joint Genome Institute"/>
            <person name="Krizsan K."/>
            <person name="Almasi E."/>
            <person name="Merenyi Z."/>
            <person name="Sahu N."/>
            <person name="Viragh M."/>
            <person name="Koszo T."/>
            <person name="Mondo S."/>
            <person name="Kiss B."/>
            <person name="Balint B."/>
            <person name="Kues U."/>
            <person name="Barry K."/>
            <person name="Hegedus J.C."/>
            <person name="Henrissat B."/>
            <person name="Johnson J."/>
            <person name="Lipzen A."/>
            <person name="Ohm R."/>
            <person name="Nagy I."/>
            <person name="Pangilinan J."/>
            <person name="Yan J."/>
            <person name="Xiong Y."/>
            <person name="Grigoriev I.V."/>
            <person name="Hibbett D.S."/>
            <person name="Nagy L.G."/>
        </authorList>
    </citation>
    <scope>NUCLEOTIDE SEQUENCE [LARGE SCALE GENOMIC DNA]</scope>
    <source>
        <strain evidence="6 7">SZMC22713</strain>
    </source>
</reference>
<dbReference type="STRING" id="50990.A0A4Y7QJD2"/>
<evidence type="ECO:0000256" key="3">
    <source>
        <dbReference type="ARBA" id="ARBA00011187"/>
    </source>
</evidence>
<evidence type="ECO:0000313" key="6">
    <source>
        <dbReference type="EMBL" id="TDL27505.1"/>
    </source>
</evidence>
<proteinExistence type="inferred from homology"/>
<dbReference type="OrthoDB" id="18388at2759"/>
<dbReference type="VEuPathDB" id="FungiDB:BD410DRAFT_875557"/>
<dbReference type="SUPFAM" id="SSF50978">
    <property type="entry name" value="WD40 repeat-like"/>
    <property type="match status" value="1"/>
</dbReference>
<dbReference type="Gene3D" id="2.130.10.10">
    <property type="entry name" value="YVTN repeat-like/Quinoprotein amine dehydrogenase"/>
    <property type="match status" value="1"/>
</dbReference>
<dbReference type="PANTHER" id="PTHR16038:SF4">
    <property type="entry name" value="WD REPEAT-CONTAINING PROTEIN 74"/>
    <property type="match status" value="1"/>
</dbReference>
<comment type="function">
    <text evidence="1">Involved in the biogenesis of the 60S ribosomal subunit.</text>
</comment>
<feature type="region of interest" description="Disordered" evidence="5">
    <location>
        <begin position="300"/>
        <end position="337"/>
    </location>
</feature>
<dbReference type="Proteomes" id="UP000294933">
    <property type="component" value="Unassembled WGS sequence"/>
</dbReference>
<dbReference type="GO" id="GO:0005730">
    <property type="term" value="C:nucleolus"/>
    <property type="evidence" value="ECO:0007669"/>
    <property type="project" value="InterPro"/>
</dbReference>
<evidence type="ECO:0000313" key="7">
    <source>
        <dbReference type="Proteomes" id="UP000294933"/>
    </source>
</evidence>
<feature type="non-terminal residue" evidence="6">
    <location>
        <position position="1"/>
    </location>
</feature>
<comment type="similarity">
    <text evidence="2">Belongs to the NSA1 family.</text>
</comment>
<dbReference type="GO" id="GO:0042273">
    <property type="term" value="P:ribosomal large subunit biogenesis"/>
    <property type="evidence" value="ECO:0007669"/>
    <property type="project" value="InterPro"/>
</dbReference>